<sequence length="203" mass="23101">MKRCLVEVYYLLSILVVATVPLCNHICVATQDVNVSDCATETLPIVMVFNTSERLWYYEVNSTQAKNLSTCIFFQKFNITEKDYYSWQNELYSERSKLSEPCHGTFRNSTAGDLGAMSLACGDPESSAIKEEFELKYTERNCSVFFVTVPSLHISWKPKQPACRMYIPDNAVDNGPTPNCSYYFNTNCTGKPAVFYNETCRTL</sequence>
<evidence type="ECO:0000313" key="2">
    <source>
        <dbReference type="EMBL" id="JAP85710.1"/>
    </source>
</evidence>
<reference evidence="2" key="1">
    <citation type="journal article" date="2016" name="Ticks Tick Borne Dis.">
        <title>De novo assembly and annotation of the salivary gland transcriptome of Rhipicephalus appendiculatus male and female ticks during blood feeding.</title>
        <authorList>
            <person name="de Castro M.H."/>
            <person name="de Klerk D."/>
            <person name="Pienaar R."/>
            <person name="Latif A.A."/>
            <person name="Rees D.J."/>
            <person name="Mans B.J."/>
        </authorList>
    </citation>
    <scope>NUCLEOTIDE SEQUENCE</scope>
    <source>
        <tissue evidence="2">Salivary glands</tissue>
    </source>
</reference>
<name>A0A131Z4M1_RHIAP</name>
<proteinExistence type="predicted"/>
<organism evidence="2">
    <name type="scientific">Rhipicephalus appendiculatus</name>
    <name type="common">Brown ear tick</name>
    <dbReference type="NCBI Taxonomy" id="34631"/>
    <lineage>
        <taxon>Eukaryota</taxon>
        <taxon>Metazoa</taxon>
        <taxon>Ecdysozoa</taxon>
        <taxon>Arthropoda</taxon>
        <taxon>Chelicerata</taxon>
        <taxon>Arachnida</taxon>
        <taxon>Acari</taxon>
        <taxon>Parasitiformes</taxon>
        <taxon>Ixodida</taxon>
        <taxon>Ixodoidea</taxon>
        <taxon>Ixodidae</taxon>
        <taxon>Rhipicephalinae</taxon>
        <taxon>Rhipicephalus</taxon>
        <taxon>Rhipicephalus</taxon>
    </lineage>
</organism>
<keyword evidence="1" id="KW-0732">Signal</keyword>
<protein>
    <submittedName>
        <fullName evidence="2">Lipocalin</fullName>
    </submittedName>
</protein>
<feature type="signal peptide" evidence="1">
    <location>
        <begin position="1"/>
        <end position="29"/>
    </location>
</feature>
<dbReference type="InterPro" id="IPR012674">
    <property type="entry name" value="Calycin"/>
</dbReference>
<dbReference type="EMBL" id="GEDV01002847">
    <property type="protein sequence ID" value="JAP85710.1"/>
    <property type="molecule type" value="Transcribed_RNA"/>
</dbReference>
<dbReference type="Gene3D" id="2.40.128.20">
    <property type="match status" value="1"/>
</dbReference>
<dbReference type="AlphaFoldDB" id="A0A131Z4M1"/>
<evidence type="ECO:0000256" key="1">
    <source>
        <dbReference type="SAM" id="SignalP"/>
    </source>
</evidence>
<feature type="chain" id="PRO_5007286691" evidence="1">
    <location>
        <begin position="30"/>
        <end position="203"/>
    </location>
</feature>
<accession>A0A131Z4M1</accession>